<feature type="non-terminal residue" evidence="7">
    <location>
        <position position="395"/>
    </location>
</feature>
<dbReference type="InterPro" id="IPR050858">
    <property type="entry name" value="Mal-CoA-ACP_Trans/PKS_FabD"/>
</dbReference>
<evidence type="ECO:0000313" key="8">
    <source>
        <dbReference type="Proteomes" id="UP000789405"/>
    </source>
</evidence>
<evidence type="ECO:0000313" key="7">
    <source>
        <dbReference type="EMBL" id="CAG8596333.1"/>
    </source>
</evidence>
<dbReference type="PANTHER" id="PTHR42681">
    <property type="entry name" value="MALONYL-COA-ACYL CARRIER PROTEIN TRANSACYLASE, MITOCHONDRIAL"/>
    <property type="match status" value="1"/>
</dbReference>
<evidence type="ECO:0000256" key="2">
    <source>
        <dbReference type="ARBA" id="ARBA00022679"/>
    </source>
</evidence>
<dbReference type="Gene3D" id="3.30.70.250">
    <property type="entry name" value="Malonyl-CoA ACP transacylase, ACP-binding"/>
    <property type="match status" value="1"/>
</dbReference>
<keyword evidence="5" id="KW-1133">Transmembrane helix</keyword>
<proteinExistence type="predicted"/>
<feature type="domain" description="Malonyl-CoA:ACP transacylase (MAT)" evidence="6">
    <location>
        <begin position="103"/>
        <end position="394"/>
    </location>
</feature>
<dbReference type="InterPro" id="IPR016036">
    <property type="entry name" value="Malonyl_transacylase_ACP-bd"/>
</dbReference>
<keyword evidence="5" id="KW-0812">Transmembrane</keyword>
<dbReference type="EMBL" id="CAJVPY010003610">
    <property type="protein sequence ID" value="CAG8596333.1"/>
    <property type="molecule type" value="Genomic_DNA"/>
</dbReference>
<dbReference type="Gene3D" id="3.40.366.10">
    <property type="entry name" value="Malonyl-Coenzyme A Acyl Carrier Protein, domain 2"/>
    <property type="match status" value="1"/>
</dbReference>
<dbReference type="GO" id="GO:0006633">
    <property type="term" value="P:fatty acid biosynthetic process"/>
    <property type="evidence" value="ECO:0007669"/>
    <property type="project" value="TreeGrafter"/>
</dbReference>
<comment type="catalytic activity">
    <reaction evidence="4">
        <text>holo-[ACP] + malonyl-CoA = malonyl-[ACP] + CoA</text>
        <dbReference type="Rhea" id="RHEA:41792"/>
        <dbReference type="Rhea" id="RHEA-COMP:9623"/>
        <dbReference type="Rhea" id="RHEA-COMP:9685"/>
        <dbReference type="ChEBI" id="CHEBI:57287"/>
        <dbReference type="ChEBI" id="CHEBI:57384"/>
        <dbReference type="ChEBI" id="CHEBI:64479"/>
        <dbReference type="ChEBI" id="CHEBI:78449"/>
        <dbReference type="EC" id="2.3.1.39"/>
    </reaction>
</comment>
<evidence type="ECO:0000256" key="1">
    <source>
        <dbReference type="ARBA" id="ARBA00013258"/>
    </source>
</evidence>
<dbReference type="InterPro" id="IPR016035">
    <property type="entry name" value="Acyl_Trfase/lysoPLipase"/>
</dbReference>
<dbReference type="SMART" id="SM00827">
    <property type="entry name" value="PKS_AT"/>
    <property type="match status" value="1"/>
</dbReference>
<dbReference type="SUPFAM" id="SSF52151">
    <property type="entry name" value="FabD/lysophospholipase-like"/>
    <property type="match status" value="1"/>
</dbReference>
<sequence>MPLRARGITHINSDWPNIACTLFRYIRQNLKRSIIVPYFTAMFTFTFFRAYSRNLTFSSYQVTQIRTAMVSQVINEIASYMLQRRLTFKSLGCIVPSFDRADAGQGAQYVGMGKDLYSDYPSARQVFEEADDALGSNLTKLMFEGHQKDLTQTQNAQPAILTMSVATLRVLESEYGFDVSSACTYALGHSLGEYTALVATQSLSLRDAVKLVRLRGEAMANTVSQLGVKTAMSALIVREKNLDNLKTSIDEICSTLPEGELVELANINSSFQAVISGTGKAVDYASRVLQSQHLAARALDLPVSLMQPAANMMQKAMGDIKFKKPIVDVISNVTANPIQSVSEIPSLLVRQVTGTVQWHKSIRYCKENGINNFILFGPARVLANLLKKDYPLDYV</sequence>
<keyword evidence="8" id="KW-1185">Reference proteome</keyword>
<dbReference type="Pfam" id="PF00698">
    <property type="entry name" value="Acyl_transf_1"/>
    <property type="match status" value="1"/>
</dbReference>
<dbReference type="Proteomes" id="UP000789405">
    <property type="component" value="Unassembled WGS sequence"/>
</dbReference>
<reference evidence="7" key="1">
    <citation type="submission" date="2021-06" db="EMBL/GenBank/DDBJ databases">
        <authorList>
            <person name="Kallberg Y."/>
            <person name="Tangrot J."/>
            <person name="Rosling A."/>
        </authorList>
    </citation>
    <scope>NUCLEOTIDE SEQUENCE</scope>
    <source>
        <strain evidence="7">MA453B</strain>
    </source>
</reference>
<gene>
    <name evidence="7" type="ORF">DERYTH_LOCUS7412</name>
</gene>
<dbReference type="PANTHER" id="PTHR42681:SF1">
    <property type="entry name" value="MALONYL-COA-ACYL CARRIER PROTEIN TRANSACYLASE, MITOCHONDRIAL"/>
    <property type="match status" value="1"/>
</dbReference>
<protein>
    <recommendedName>
        <fullName evidence="1">[acyl-carrier-protein] S-malonyltransferase</fullName>
        <ecNumber evidence="1">2.3.1.39</ecNumber>
    </recommendedName>
</protein>
<dbReference type="InterPro" id="IPR014043">
    <property type="entry name" value="Acyl_transferase_dom"/>
</dbReference>
<keyword evidence="5" id="KW-0472">Membrane</keyword>
<dbReference type="InterPro" id="IPR001227">
    <property type="entry name" value="Ac_transferase_dom_sf"/>
</dbReference>
<keyword evidence="3" id="KW-0012">Acyltransferase</keyword>
<dbReference type="EC" id="2.3.1.39" evidence="1"/>
<evidence type="ECO:0000259" key="6">
    <source>
        <dbReference type="SMART" id="SM00827"/>
    </source>
</evidence>
<keyword evidence="2" id="KW-0808">Transferase</keyword>
<dbReference type="OrthoDB" id="541883at2759"/>
<dbReference type="SUPFAM" id="SSF55048">
    <property type="entry name" value="Probable ACP-binding domain of malonyl-CoA ACP transacylase"/>
    <property type="match status" value="1"/>
</dbReference>
<dbReference type="GO" id="GO:0005739">
    <property type="term" value="C:mitochondrion"/>
    <property type="evidence" value="ECO:0007669"/>
    <property type="project" value="TreeGrafter"/>
</dbReference>
<evidence type="ECO:0000256" key="4">
    <source>
        <dbReference type="ARBA" id="ARBA00048462"/>
    </source>
</evidence>
<organism evidence="7 8">
    <name type="scientific">Dentiscutata erythropus</name>
    <dbReference type="NCBI Taxonomy" id="1348616"/>
    <lineage>
        <taxon>Eukaryota</taxon>
        <taxon>Fungi</taxon>
        <taxon>Fungi incertae sedis</taxon>
        <taxon>Mucoromycota</taxon>
        <taxon>Glomeromycotina</taxon>
        <taxon>Glomeromycetes</taxon>
        <taxon>Diversisporales</taxon>
        <taxon>Gigasporaceae</taxon>
        <taxon>Dentiscutata</taxon>
    </lineage>
</organism>
<evidence type="ECO:0000256" key="3">
    <source>
        <dbReference type="ARBA" id="ARBA00023315"/>
    </source>
</evidence>
<accession>A0A9N9CDV6</accession>
<evidence type="ECO:0000256" key="5">
    <source>
        <dbReference type="SAM" id="Phobius"/>
    </source>
</evidence>
<name>A0A9N9CDV6_9GLOM</name>
<feature type="transmembrane region" description="Helical" evidence="5">
    <location>
        <begin position="34"/>
        <end position="51"/>
    </location>
</feature>
<comment type="caution">
    <text evidence="7">The sequence shown here is derived from an EMBL/GenBank/DDBJ whole genome shotgun (WGS) entry which is preliminary data.</text>
</comment>
<dbReference type="AlphaFoldDB" id="A0A9N9CDV6"/>
<dbReference type="GO" id="GO:0004314">
    <property type="term" value="F:[acyl-carrier-protein] S-malonyltransferase activity"/>
    <property type="evidence" value="ECO:0007669"/>
    <property type="project" value="UniProtKB-EC"/>
</dbReference>